<evidence type="ECO:0000313" key="4">
    <source>
        <dbReference type="Proteomes" id="UP000284557"/>
    </source>
</evidence>
<dbReference type="Pfam" id="PF00106">
    <property type="entry name" value="adh_short"/>
    <property type="match status" value="1"/>
</dbReference>
<dbReference type="Proteomes" id="UP000284557">
    <property type="component" value="Unassembled WGS sequence"/>
</dbReference>
<dbReference type="PRINTS" id="PR00081">
    <property type="entry name" value="GDHRDH"/>
</dbReference>
<evidence type="ECO:0000256" key="2">
    <source>
        <dbReference type="ARBA" id="ARBA00023002"/>
    </source>
</evidence>
<gene>
    <name evidence="3" type="ORF">D2E76_19350</name>
</gene>
<accession>A0ABD7HKJ6</accession>
<dbReference type="InterPro" id="IPR002347">
    <property type="entry name" value="SDR_fam"/>
</dbReference>
<reference evidence="3 4" key="1">
    <citation type="submission" date="2018-08" db="EMBL/GenBank/DDBJ databases">
        <title>Linezolid Resistance in Mycobacterium abscessus: MIC Distribution and Comprehensive Investigation of Resistance Mechanisms.</title>
        <authorList>
            <person name="Ye M."/>
            <person name="Xu L."/>
            <person name="Zou Y."/>
            <person name="Li B."/>
            <person name="Guo Q."/>
            <person name="Zhang Y."/>
            <person name="Zhan M."/>
            <person name="Xu B."/>
            <person name="Yu F."/>
            <person name="Zhang Z."/>
            <person name="Chu H."/>
        </authorList>
    </citation>
    <scope>NUCLEOTIDE SEQUENCE [LARGE SCALE GENOMIC DNA]</scope>
    <source>
        <strain evidence="3 4">G143</strain>
    </source>
</reference>
<comment type="similarity">
    <text evidence="1">Belongs to the short-chain dehydrogenases/reductases (SDR) family.</text>
</comment>
<dbReference type="InterPro" id="IPR036291">
    <property type="entry name" value="NAD(P)-bd_dom_sf"/>
</dbReference>
<dbReference type="InterPro" id="IPR020904">
    <property type="entry name" value="Sc_DH/Rdtase_CS"/>
</dbReference>
<dbReference type="SUPFAM" id="SSF51735">
    <property type="entry name" value="NAD(P)-binding Rossmann-fold domains"/>
    <property type="match status" value="1"/>
</dbReference>
<protein>
    <submittedName>
        <fullName evidence="3">SDR family NAD(P)-dependent oxidoreductase</fullName>
    </submittedName>
</protein>
<dbReference type="EMBL" id="QXBN01000016">
    <property type="protein sequence ID" value="RIT34775.1"/>
    <property type="molecule type" value="Genomic_DNA"/>
</dbReference>
<dbReference type="PANTHER" id="PTHR44196">
    <property type="entry name" value="DEHYDROGENASE/REDUCTASE SDR FAMILY MEMBER 7B"/>
    <property type="match status" value="1"/>
</dbReference>
<sequence>MRSRSSGRVRFRVVVDRSSVPGDQRSDRQRGELAGTVVGAGLVMVERRRQQLRPRATGQGVSGDQRVAREQHRLRGHQVGGVAVGMAWGGYCGQRSGQCGQDGLLTSGGRRHGHLHPTAHRHQGLRHPAPAPRSAQLPNHLSRRYLLQVVTSGVTNFLDTCVDRHPDSIDQGRNGADVIEMGVGQQHRCDIVELMPDFAYRGQDRVRVAGVARLDRVIVNAGISQGKPVGTGEFSVNLAIANTNFVAAVAQCEAAMEIFRSQGDGHLVVISSVAALRGMPGFQVYSATKAGMATLAEAIRAETLATAINVTTIFPGYVESELGGSGEPKSLRVSIERGMRAMIKAIEQERSQAKVPAWPWEPIGYVIRHMPCLHARTNRDR</sequence>
<organism evidence="3 4">
    <name type="scientific">Mycobacteroides abscessus</name>
    <dbReference type="NCBI Taxonomy" id="36809"/>
    <lineage>
        <taxon>Bacteria</taxon>
        <taxon>Bacillati</taxon>
        <taxon>Actinomycetota</taxon>
        <taxon>Actinomycetes</taxon>
        <taxon>Mycobacteriales</taxon>
        <taxon>Mycobacteriaceae</taxon>
        <taxon>Mycobacteroides</taxon>
    </lineage>
</organism>
<proteinExistence type="inferred from homology"/>
<dbReference type="PROSITE" id="PS00061">
    <property type="entry name" value="ADH_SHORT"/>
    <property type="match status" value="1"/>
</dbReference>
<dbReference type="GO" id="GO:0016491">
    <property type="term" value="F:oxidoreductase activity"/>
    <property type="evidence" value="ECO:0007669"/>
    <property type="project" value="UniProtKB-KW"/>
</dbReference>
<evidence type="ECO:0000256" key="1">
    <source>
        <dbReference type="ARBA" id="ARBA00006484"/>
    </source>
</evidence>
<dbReference type="AlphaFoldDB" id="A0ABD7HKJ6"/>
<name>A0ABD7HKJ6_9MYCO</name>
<dbReference type="PANTHER" id="PTHR44196:SF1">
    <property type="entry name" value="DEHYDROGENASE_REDUCTASE SDR FAMILY MEMBER 7B"/>
    <property type="match status" value="1"/>
</dbReference>
<evidence type="ECO:0000313" key="3">
    <source>
        <dbReference type="EMBL" id="RIT34775.1"/>
    </source>
</evidence>
<keyword evidence="2" id="KW-0560">Oxidoreductase</keyword>
<comment type="caution">
    <text evidence="3">The sequence shown here is derived from an EMBL/GenBank/DDBJ whole genome shotgun (WGS) entry which is preliminary data.</text>
</comment>
<dbReference type="Gene3D" id="3.40.50.720">
    <property type="entry name" value="NAD(P)-binding Rossmann-like Domain"/>
    <property type="match status" value="1"/>
</dbReference>